<proteinExistence type="predicted"/>
<gene>
    <name evidence="2" type="ORF">FO442_03360</name>
</gene>
<feature type="transmembrane region" description="Helical" evidence="1">
    <location>
        <begin position="70"/>
        <end position="89"/>
    </location>
</feature>
<keyword evidence="1" id="KW-1133">Transmembrane helix</keyword>
<evidence type="ECO:0000256" key="1">
    <source>
        <dbReference type="SAM" id="Phobius"/>
    </source>
</evidence>
<reference evidence="2 3" key="1">
    <citation type="submission" date="2019-07" db="EMBL/GenBank/DDBJ databases">
        <authorList>
            <person name="Huq M.A."/>
        </authorList>
    </citation>
    <scope>NUCLEOTIDE SEQUENCE [LARGE SCALE GENOMIC DNA]</scope>
    <source>
        <strain evidence="2 3">MAH-3</strain>
    </source>
</reference>
<dbReference type="OrthoDB" id="1488930at2"/>
<feature type="transmembrane region" description="Helical" evidence="1">
    <location>
        <begin position="144"/>
        <end position="169"/>
    </location>
</feature>
<organism evidence="2 3">
    <name type="scientific">Fluviicola chungangensis</name>
    <dbReference type="NCBI Taxonomy" id="2597671"/>
    <lineage>
        <taxon>Bacteria</taxon>
        <taxon>Pseudomonadati</taxon>
        <taxon>Bacteroidota</taxon>
        <taxon>Flavobacteriia</taxon>
        <taxon>Flavobacteriales</taxon>
        <taxon>Crocinitomicaceae</taxon>
        <taxon>Fluviicola</taxon>
    </lineage>
</organism>
<feature type="transmembrane region" description="Helical" evidence="1">
    <location>
        <begin position="35"/>
        <end position="58"/>
    </location>
</feature>
<dbReference type="EMBL" id="VLPL01000001">
    <property type="protein sequence ID" value="TSJ48189.1"/>
    <property type="molecule type" value="Genomic_DNA"/>
</dbReference>
<dbReference type="Proteomes" id="UP000316008">
    <property type="component" value="Unassembled WGS sequence"/>
</dbReference>
<evidence type="ECO:0000313" key="3">
    <source>
        <dbReference type="Proteomes" id="UP000316008"/>
    </source>
</evidence>
<dbReference type="AlphaFoldDB" id="A0A556N849"/>
<name>A0A556N849_9FLAO</name>
<feature type="transmembrane region" description="Helical" evidence="1">
    <location>
        <begin position="297"/>
        <end position="314"/>
    </location>
</feature>
<evidence type="ECO:0008006" key="4">
    <source>
        <dbReference type="Google" id="ProtNLM"/>
    </source>
</evidence>
<evidence type="ECO:0000313" key="2">
    <source>
        <dbReference type="EMBL" id="TSJ48189.1"/>
    </source>
</evidence>
<keyword evidence="1" id="KW-0812">Transmembrane</keyword>
<keyword evidence="3" id="KW-1185">Reference proteome</keyword>
<keyword evidence="1" id="KW-0472">Membrane</keyword>
<dbReference type="RefSeq" id="WP_144331724.1">
    <property type="nucleotide sequence ID" value="NZ_VLPL01000001.1"/>
</dbReference>
<accession>A0A556N849</accession>
<sequence length="746" mass="86665">MAALRDITSNAFQFIRVFFPFVLLAHHLKHNLLAFFYWVFFFFLILDKVGNGFGLSYLFLSPEYQGSTSFFSFLLIGFSFGGLTMAFHSYSYMRLASRFPFLAMVNKPFVRFCINNSIIPTVFLVFFVVRIIGFQRMEEFESWLNVLLFVSGFLLGFFLFVGISLLYFFPINKNLFELKRYDEDKSVRATRWLRFGKRNRIKVKSANRQRLYWYIGRGLRVQQCRSTKHYAQSLLQSVFDQNRISTTVFEITTIFTFILIGLFGGKTFLDVPAGMSVVLLMTIILMLLSALQSWLRVWAYPVLILCFLLMNYLSKTVDMFKFQTQAYGLSYDQPAVYTDSAIYEMSKNGKVREDDYTNYISYLENWKSQTGEEKPLLVIVNTSGGGSRSASWVFQVLRVCDSLSDFKSSKHIAMITGASGGTVGASYYRSLLLENYQTKKVNFNDKKYFEEISEDLLNKLSFAASTNDLFFRYQSSFEDSEYSYDRAMAFESDLNENTGQRLNRPLRYFRVFEKKGIIPNLILTPSVVNDARRIMISSLGLSFLMDSASPAPETNHVQENIDIHLLLKKQQSEKLRLSSALRMNASFPYVLPMTSLPTVPEIELMDAGARDNFGTKITIQWLMRLESWISKNTRGVVILQIRDNKRIMYNEQTHSFGLFDKFTAPISNVFTNFPRIQDYDQDELLRLILEKYDVPVKTVNLNLRELQKDRISLSWHLTEHEKLKVLAALRRSSNVKEFTRYQKLLN</sequence>
<feature type="transmembrane region" description="Helical" evidence="1">
    <location>
        <begin position="271"/>
        <end position="291"/>
    </location>
</feature>
<protein>
    <recommendedName>
        <fullName evidence="4">PNPLA domain-containing protein</fullName>
    </recommendedName>
</protein>
<feature type="transmembrane region" description="Helical" evidence="1">
    <location>
        <begin position="244"/>
        <end position="264"/>
    </location>
</feature>
<feature type="transmembrane region" description="Helical" evidence="1">
    <location>
        <begin position="109"/>
        <end position="132"/>
    </location>
</feature>
<comment type="caution">
    <text evidence="2">The sequence shown here is derived from an EMBL/GenBank/DDBJ whole genome shotgun (WGS) entry which is preliminary data.</text>
</comment>